<organism evidence="3 4">
    <name type="scientific">Agrilus planipennis</name>
    <name type="common">Emerald ash borer</name>
    <name type="synonym">Agrilus marcopoli</name>
    <dbReference type="NCBI Taxonomy" id="224129"/>
    <lineage>
        <taxon>Eukaryota</taxon>
        <taxon>Metazoa</taxon>
        <taxon>Ecdysozoa</taxon>
        <taxon>Arthropoda</taxon>
        <taxon>Hexapoda</taxon>
        <taxon>Insecta</taxon>
        <taxon>Pterygota</taxon>
        <taxon>Neoptera</taxon>
        <taxon>Endopterygota</taxon>
        <taxon>Coleoptera</taxon>
        <taxon>Polyphaga</taxon>
        <taxon>Elateriformia</taxon>
        <taxon>Buprestoidea</taxon>
        <taxon>Buprestidae</taxon>
        <taxon>Agrilinae</taxon>
        <taxon>Agrilus</taxon>
    </lineage>
</organism>
<name>A0A1W4X7D5_AGRPL</name>
<feature type="compositionally biased region" description="Polar residues" evidence="1">
    <location>
        <begin position="895"/>
        <end position="904"/>
    </location>
</feature>
<feature type="region of interest" description="Disordered" evidence="1">
    <location>
        <begin position="996"/>
        <end position="1080"/>
    </location>
</feature>
<feature type="region of interest" description="Disordered" evidence="1">
    <location>
        <begin position="109"/>
        <end position="130"/>
    </location>
</feature>
<feature type="compositionally biased region" description="Basic and acidic residues" evidence="1">
    <location>
        <begin position="1300"/>
        <end position="1313"/>
    </location>
</feature>
<feature type="compositionally biased region" description="Polar residues" evidence="1">
    <location>
        <begin position="1660"/>
        <end position="1669"/>
    </location>
</feature>
<feature type="compositionally biased region" description="Polar residues" evidence="1">
    <location>
        <begin position="1848"/>
        <end position="1862"/>
    </location>
</feature>
<feature type="compositionally biased region" description="Polar residues" evidence="1">
    <location>
        <begin position="283"/>
        <end position="296"/>
    </location>
</feature>
<feature type="region of interest" description="Disordered" evidence="1">
    <location>
        <begin position="796"/>
        <end position="968"/>
    </location>
</feature>
<feature type="compositionally biased region" description="Polar residues" evidence="1">
    <location>
        <begin position="1054"/>
        <end position="1068"/>
    </location>
</feature>
<protein>
    <submittedName>
        <fullName evidence="4">Uncharacterized protein LOC108739365</fullName>
    </submittedName>
</protein>
<dbReference type="RefSeq" id="XP_018328747.1">
    <property type="nucleotide sequence ID" value="XM_018473245.1"/>
</dbReference>
<dbReference type="Proteomes" id="UP000192223">
    <property type="component" value="Unplaced"/>
</dbReference>
<feature type="compositionally biased region" description="Basic residues" evidence="1">
    <location>
        <begin position="1671"/>
        <end position="1680"/>
    </location>
</feature>
<accession>A0A1W4X7D5</accession>
<dbReference type="STRING" id="224129.A0A1W4X7D5"/>
<keyword evidence="3" id="KW-1185">Reference proteome</keyword>
<gene>
    <name evidence="4" type="primary">LOC108739365</name>
</gene>
<feature type="compositionally biased region" description="Polar residues" evidence="1">
    <location>
        <begin position="817"/>
        <end position="828"/>
    </location>
</feature>
<feature type="region of interest" description="Disordered" evidence="1">
    <location>
        <begin position="213"/>
        <end position="267"/>
    </location>
</feature>
<evidence type="ECO:0000256" key="1">
    <source>
        <dbReference type="SAM" id="MobiDB-lite"/>
    </source>
</evidence>
<feature type="chain" id="PRO_5010690769" evidence="2">
    <location>
        <begin position="26"/>
        <end position="2051"/>
    </location>
</feature>
<feature type="region of interest" description="Disordered" evidence="1">
    <location>
        <begin position="1846"/>
        <end position="1865"/>
    </location>
</feature>
<dbReference type="KEGG" id="apln:108739365"/>
<feature type="signal peptide" evidence="2">
    <location>
        <begin position="1"/>
        <end position="25"/>
    </location>
</feature>
<feature type="compositionally biased region" description="Polar residues" evidence="1">
    <location>
        <begin position="1612"/>
        <end position="1638"/>
    </location>
</feature>
<feature type="compositionally biased region" description="Polar residues" evidence="1">
    <location>
        <begin position="925"/>
        <end position="968"/>
    </location>
</feature>
<feature type="region of interest" description="Disordered" evidence="1">
    <location>
        <begin position="1525"/>
        <end position="1547"/>
    </location>
</feature>
<feature type="compositionally biased region" description="Basic and acidic residues" evidence="1">
    <location>
        <begin position="907"/>
        <end position="924"/>
    </location>
</feature>
<evidence type="ECO:0000313" key="3">
    <source>
        <dbReference type="Proteomes" id="UP000192223"/>
    </source>
</evidence>
<keyword evidence="2" id="KW-0732">Signal</keyword>
<feature type="compositionally biased region" description="Basic and acidic residues" evidence="1">
    <location>
        <begin position="878"/>
        <end position="888"/>
    </location>
</feature>
<sequence>MIVTEYARITTLLLLFCTSIKSSHSQRAYDKGDWIPLISSCPTCQSKELTESRKIVKKEATGRVLNIGQDGHPNHLVNNDKFVPFSGDQNFRLEEADSYEDFRNYYNFNTPGQRHQESLQNTDSYVQETSKRQHLLAQKVLEPLFLNQELQPPKSTSVDSQEQRNNLHTSNSKEQSYHNSPRFIQYSNNQLQSSNAGDNIPPVRFNLLQSNIQSTQHSSETPKLENIPKFSGGIDNDDIKSNDNQRDQYSSERHNYSSPPFTNSPTFSEASALVDKKIDGNRSPGTFQFNPQSPLNENTELSNIPNPLSSLAKVSDIRPQGESVAFQLQNRFSESPGIPLLKSFSNSDVNPNFSPPQIRNMIQDVNAGLQPELPQVDKATPSLYQQEITARIHTSKGNAPVEITTPISQPNRESVELLYVPVQYLNKHQEQPKHFSTSEYKPRSSFPQNRQSGILNEPNNHFQKTSAEPFKQAQQMEGIENDFASQALGALKLQQQLHSGEIPITSPPVNNLISSTTKSVKKKKSHQPPLAVYMENDGNVKVTDVLNLLKSSRTITVQDTVGPDTPPVFVGPYDLDTPEGYAKFDLPYLSSLDANQIETKADEFPFFVAPINYRAPEGYSKIPLPSPHVGSIVLSEKKKGTSSKASQNAFAGVPSRDVLEHKQHYRDTLDQPNYQSKLLPSSIETPLSIRQTTDHNDYNQLNNHFLHPNQRIPSPQSKFEEEYNRINNIYRTTPKPEISQFVITTSTSSPPREQQQYVFNPQTGFIEQIPQTQSFTDQQRPVQGNNFLAGSRGELVHSFPSRENPPMGDIPEHRQASTKSQENIPSRSRLSETPKYNVEISTTSRPLRGRFRETNDQTSTKPTRGRGSSHYSSSSYDQGDKHDLERPKTVHRNRGNSAGRNGASTAKIKEEPNQQWQKHIEESSRSTPTILGSRSTPASGSMYNDGGQTHTNNLSSSDKTSSNTYNSVNIPQVPYYDEISDIQPFNQQVPTSLSLKEREEAKKQRTQSVSSLEQNLGIPITSNGASGILSQSTADDSYSDPLLKSTEEPVFEFTTRSQPARSRPSTFESYELDSTHSDESRDFDDFFLTSSEHEEEPKNFRLPSQIHSVNPALPGLINNLQDQSIRSILNPALIVPTTQQSIDEITSSQRLKLPHTETTINNQNSFAKPPLSYQNPQTPRVTENYEINAQQQKHTAIIDTRRNPIQLESLKPEIDRPSALPTNEQQNFNSLQPSESFSMAPQSLSSPTLQSIDSSTHLPTIETTTLAKRGRGRFRSRGPSVSTTTTAPIRRNLHRTRRPLKVESRSENLDHHQTASSTYSPVKLLDRAPNNARHHTINNFGGLGQNHKPQEKSEYYQKVHVIPEYELMPNSSSNHLERQGARINNFYKQPTLKEYVSGTTISAPNSFMSSNGAMSTLPLYQENFKADLPLNQPIMFNRDLLIQDMSHLTAPSANAAEETQSHSSNVQFVHPDDYSNGTLINFIPRSNSQDYEKSEGDHIKAEKVNLENNSQYLNYNTAPSAEAAISETTEATTGRNPERGRVRGRAGTKHVLSTVPITERSKATTLEKPKEENEEFYGFFRSPNFKPVTSPPTTSTSHANTLSITGGDFTGIPQSHFDSSQGRDNSDSYSSTPQSSETVRPRYSSVIRNPTGPNKELESAVTTKQPESTQRSRKRGRTRKPYVNASSNTRINQQTETTYTRRYTTTERPTIRTTQRLRTRGRAHFQSPQSLKGKREDDLETANYPASFLASQGIGMKQSASESIAQTENPNFRITVESGFDADGDLAEYDQLTNPSYISASIVMPDGSKHLINQIDNEGLKKKSMGLLDNFSTTIEPRVVDRTDEKIQNNADSTNSNESNEGSVGMKKRGFWKLVKQKSSSDPLEAAESQHVGSFSANSFNVAEGKPPKKDQGMGTDIENIPQLTKEVEKVVDLLYQNVNDSLHDVSQVTNEHNLNANSDIVPEFDNTVPENSKVTLRTLTTTEGESQNYGKSRIIDNASIEKKYEPSTEIPPRTTNSFEKSMRTLQSTEISHETEICYRGKCIRTSNPTL</sequence>
<feature type="region of interest" description="Disordered" evidence="1">
    <location>
        <begin position="1560"/>
        <end position="1696"/>
    </location>
</feature>
<reference evidence="4" key="1">
    <citation type="submission" date="2025-08" db="UniProtKB">
        <authorList>
            <consortium name="RefSeq"/>
        </authorList>
    </citation>
    <scope>IDENTIFICATION</scope>
    <source>
        <tissue evidence="4">Entire body</tissue>
    </source>
</reference>
<feature type="region of interest" description="Disordered" evidence="1">
    <location>
        <begin position="1716"/>
        <end position="1737"/>
    </location>
</feature>
<feature type="region of interest" description="Disordered" evidence="1">
    <location>
        <begin position="149"/>
        <end position="179"/>
    </location>
</feature>
<evidence type="ECO:0000256" key="2">
    <source>
        <dbReference type="SAM" id="SignalP"/>
    </source>
</evidence>
<dbReference type="InParanoid" id="A0A1W4X7D5"/>
<proteinExistence type="predicted"/>
<feature type="region of interest" description="Disordered" evidence="1">
    <location>
        <begin position="430"/>
        <end position="456"/>
    </location>
</feature>
<feature type="compositionally biased region" description="Polar residues" evidence="1">
    <location>
        <begin position="1220"/>
        <end position="1266"/>
    </location>
</feature>
<feature type="region of interest" description="Disordered" evidence="1">
    <location>
        <begin position="1210"/>
        <end position="1317"/>
    </location>
</feature>
<feature type="compositionally biased region" description="Polar residues" evidence="1">
    <location>
        <begin position="1684"/>
        <end position="1693"/>
    </location>
</feature>
<dbReference type="GeneID" id="108739365"/>
<feature type="region of interest" description="Disordered" evidence="1">
    <location>
        <begin position="277"/>
        <end position="296"/>
    </location>
</feature>
<feature type="compositionally biased region" description="Basic and acidic residues" evidence="1">
    <location>
        <begin position="1560"/>
        <end position="1571"/>
    </location>
</feature>
<feature type="compositionally biased region" description="Low complexity" evidence="1">
    <location>
        <begin position="257"/>
        <end position="267"/>
    </location>
</feature>
<dbReference type="OrthoDB" id="6382824at2759"/>
<feature type="compositionally biased region" description="Polar residues" evidence="1">
    <location>
        <begin position="109"/>
        <end position="128"/>
    </location>
</feature>
<evidence type="ECO:0000313" key="4">
    <source>
        <dbReference type="RefSeq" id="XP_018328747.1"/>
    </source>
</evidence>
<feature type="compositionally biased region" description="Polar residues" evidence="1">
    <location>
        <begin position="434"/>
        <end position="456"/>
    </location>
</feature>
<feature type="compositionally biased region" description="Basic and acidic residues" evidence="1">
    <location>
        <begin position="237"/>
        <end position="255"/>
    </location>
</feature>
<feature type="compositionally biased region" description="Low complexity" evidence="1">
    <location>
        <begin position="1587"/>
        <end position="1597"/>
    </location>
</feature>
<feature type="compositionally biased region" description="Polar residues" evidence="1">
    <location>
        <begin position="1006"/>
        <end position="1036"/>
    </location>
</feature>